<proteinExistence type="predicted"/>
<dbReference type="EMBL" id="UARW01000010">
    <property type="protein sequence ID" value="SQD07401.1"/>
    <property type="molecule type" value="Genomic_DNA"/>
</dbReference>
<reference evidence="1 2" key="1">
    <citation type="submission" date="2018-06" db="EMBL/GenBank/DDBJ databases">
        <authorList>
            <consortium name="Pathogen Informatics"/>
            <person name="Doyle S."/>
        </authorList>
    </citation>
    <scope>NUCLEOTIDE SEQUENCE [LARGE SCALE GENOMIC DNA]</scope>
    <source>
        <strain evidence="1 2">NCTC8009</strain>
    </source>
</reference>
<accession>A0A2X3KJ88</accession>
<dbReference type="AlphaFoldDB" id="A0A2X3KJ88"/>
<dbReference type="Proteomes" id="UP000250991">
    <property type="component" value="Unassembled WGS sequence"/>
</dbReference>
<evidence type="ECO:0000313" key="2">
    <source>
        <dbReference type="Proteomes" id="UP000250991"/>
    </source>
</evidence>
<name>A0A2X3KJ88_ECOLX</name>
<protein>
    <submittedName>
        <fullName evidence="1">Uncharacterized protein</fullName>
    </submittedName>
</protein>
<organism evidence="1 2">
    <name type="scientific">Escherichia coli</name>
    <dbReference type="NCBI Taxonomy" id="562"/>
    <lineage>
        <taxon>Bacteria</taxon>
        <taxon>Pseudomonadati</taxon>
        <taxon>Pseudomonadota</taxon>
        <taxon>Gammaproteobacteria</taxon>
        <taxon>Enterobacterales</taxon>
        <taxon>Enterobacteriaceae</taxon>
        <taxon>Escherichia</taxon>
    </lineage>
</organism>
<sequence>MSFLKYLLFIYENDFLREKIGSSKKQNEFSRTLF</sequence>
<gene>
    <name evidence="1" type="ORF">NCTC8009_08028</name>
</gene>
<evidence type="ECO:0000313" key="1">
    <source>
        <dbReference type="EMBL" id="SQD07401.1"/>
    </source>
</evidence>